<comment type="caution">
    <text evidence="4">The sequence shown here is derived from an EMBL/GenBank/DDBJ whole genome shotgun (WGS) entry which is preliminary data.</text>
</comment>
<evidence type="ECO:0000256" key="1">
    <source>
        <dbReference type="ARBA" id="ARBA00023242"/>
    </source>
</evidence>
<organism evidence="4 5">
    <name type="scientific">Pleurotus ostreatus</name>
    <name type="common">Oyster mushroom</name>
    <name type="synonym">White-rot fungus</name>
    <dbReference type="NCBI Taxonomy" id="5322"/>
    <lineage>
        <taxon>Eukaryota</taxon>
        <taxon>Fungi</taxon>
        <taxon>Dikarya</taxon>
        <taxon>Basidiomycota</taxon>
        <taxon>Agaricomycotina</taxon>
        <taxon>Agaricomycetes</taxon>
        <taxon>Agaricomycetidae</taxon>
        <taxon>Agaricales</taxon>
        <taxon>Pleurotineae</taxon>
        <taxon>Pleurotaceae</taxon>
        <taxon>Pleurotus</taxon>
    </lineage>
</organism>
<dbReference type="Proteomes" id="UP000623687">
    <property type="component" value="Unassembled WGS sequence"/>
</dbReference>
<sequence>MPAAEKTAKELAEFNGDVGNIKPGARFRDRRHLSGTGVHLPLVQGIHSVGDEVFSVVLCGGYEDDVDNGEEIIYVGQGKGAKTGESARGRPQAGDQEWKGANAALRHAYTTRLPIRVIRGDKLNSIYAPNPGGKYRYRYDGLYVVDEWWEAKGKAGYMMCMFRLKVTKEVQRGRKDGIQMLLAARSLVAFTPIPTLMRNTQGPLTVPRTNLGAY</sequence>
<dbReference type="GO" id="GO:0016567">
    <property type="term" value="P:protein ubiquitination"/>
    <property type="evidence" value="ECO:0007669"/>
    <property type="project" value="TreeGrafter"/>
</dbReference>
<keyword evidence="1 2" id="KW-0539">Nucleus</keyword>
<proteinExistence type="predicted"/>
<dbReference type="VEuPathDB" id="FungiDB:PC9H_006004"/>
<dbReference type="Gene3D" id="2.30.280.10">
    <property type="entry name" value="SRA-YDG"/>
    <property type="match status" value="1"/>
</dbReference>
<evidence type="ECO:0000259" key="3">
    <source>
        <dbReference type="PROSITE" id="PS51015"/>
    </source>
</evidence>
<dbReference type="PANTHER" id="PTHR14140:SF27">
    <property type="entry name" value="OS04G0289800 PROTEIN"/>
    <property type="match status" value="1"/>
</dbReference>
<evidence type="ECO:0000313" key="4">
    <source>
        <dbReference type="EMBL" id="KAF7430300.1"/>
    </source>
</evidence>
<dbReference type="SUPFAM" id="SSF88697">
    <property type="entry name" value="PUA domain-like"/>
    <property type="match status" value="1"/>
</dbReference>
<name>A0A8H6ZVV7_PLEOS</name>
<evidence type="ECO:0000313" key="5">
    <source>
        <dbReference type="Proteomes" id="UP000623687"/>
    </source>
</evidence>
<protein>
    <recommendedName>
        <fullName evidence="3">YDG domain-containing protein</fullName>
    </recommendedName>
</protein>
<dbReference type="InterPro" id="IPR036987">
    <property type="entry name" value="SRA-YDG_sf"/>
</dbReference>
<dbReference type="InterPro" id="IPR003105">
    <property type="entry name" value="SRA_YDG"/>
</dbReference>
<dbReference type="GeneID" id="59375822"/>
<dbReference type="PANTHER" id="PTHR14140">
    <property type="entry name" value="E3 UBIQUITIN-PROTEIN LIGASE UHRF-RELATED"/>
    <property type="match status" value="1"/>
</dbReference>
<dbReference type="RefSeq" id="XP_036631578.1">
    <property type="nucleotide sequence ID" value="XM_036775559.1"/>
</dbReference>
<keyword evidence="5" id="KW-1185">Reference proteome</keyword>
<reference evidence="4" key="1">
    <citation type="submission" date="2019-07" db="EMBL/GenBank/DDBJ databases">
        <authorList>
            <person name="Palmer J.M."/>
        </authorList>
    </citation>
    <scope>NUCLEOTIDE SEQUENCE</scope>
    <source>
        <strain evidence="4">PC9</strain>
    </source>
</reference>
<dbReference type="GO" id="GO:0061630">
    <property type="term" value="F:ubiquitin protein ligase activity"/>
    <property type="evidence" value="ECO:0007669"/>
    <property type="project" value="TreeGrafter"/>
</dbReference>
<accession>A0A8H6ZVV7</accession>
<dbReference type="GO" id="GO:0044027">
    <property type="term" value="P:negative regulation of gene expression via chromosomal CpG island methylation"/>
    <property type="evidence" value="ECO:0007669"/>
    <property type="project" value="TreeGrafter"/>
</dbReference>
<dbReference type="GO" id="GO:0005634">
    <property type="term" value="C:nucleus"/>
    <property type="evidence" value="ECO:0007669"/>
    <property type="project" value="UniProtKB-SubCell"/>
</dbReference>
<dbReference type="InterPro" id="IPR045134">
    <property type="entry name" value="UHRF1/2-like"/>
</dbReference>
<comment type="subcellular location">
    <subcellularLocation>
        <location evidence="2">Nucleus</location>
    </subcellularLocation>
</comment>
<gene>
    <name evidence="4" type="ORF">PC9H_006004</name>
</gene>
<evidence type="ECO:0000256" key="2">
    <source>
        <dbReference type="PROSITE-ProRule" id="PRU00358"/>
    </source>
</evidence>
<dbReference type="AlphaFoldDB" id="A0A8H6ZVV7"/>
<dbReference type="PROSITE" id="PS51015">
    <property type="entry name" value="YDG"/>
    <property type="match status" value="1"/>
</dbReference>
<dbReference type="InterPro" id="IPR015947">
    <property type="entry name" value="PUA-like_sf"/>
</dbReference>
<dbReference type="EMBL" id="JACETU010000004">
    <property type="protein sequence ID" value="KAF7430300.1"/>
    <property type="molecule type" value="Genomic_DNA"/>
</dbReference>
<dbReference type="Pfam" id="PF02182">
    <property type="entry name" value="SAD_SRA"/>
    <property type="match status" value="1"/>
</dbReference>
<dbReference type="OrthoDB" id="2270193at2759"/>
<dbReference type="SMART" id="SM00466">
    <property type="entry name" value="SRA"/>
    <property type="match status" value="1"/>
</dbReference>
<feature type="domain" description="YDG" evidence="3">
    <location>
        <begin position="16"/>
        <end position="166"/>
    </location>
</feature>